<accession>A0A1G8HMN8</accession>
<feature type="binding site" evidence="4">
    <location>
        <position position="170"/>
    </location>
    <ligand>
        <name>substrate</name>
    </ligand>
</feature>
<dbReference type="UniPathway" id="UPA00232"/>
<evidence type="ECO:0000313" key="5">
    <source>
        <dbReference type="EMBL" id="SDI07907.1"/>
    </source>
</evidence>
<dbReference type="GO" id="GO:0008813">
    <property type="term" value="F:chorismate lyase activity"/>
    <property type="evidence" value="ECO:0007669"/>
    <property type="project" value="UniProtKB-UniRule"/>
</dbReference>
<feature type="binding site" evidence="4">
    <location>
        <position position="118"/>
    </location>
    <ligand>
        <name>substrate</name>
    </ligand>
</feature>
<keyword evidence="1 4" id="KW-0963">Cytoplasm</keyword>
<proteinExistence type="inferred from homology"/>
<protein>
    <recommendedName>
        <fullName evidence="4">Probable chorismate pyruvate-lyase</fullName>
        <shortName evidence="4">CL</shortName>
        <shortName evidence="4">CPL</shortName>
        <ecNumber evidence="4">4.1.3.40</ecNumber>
    </recommendedName>
</protein>
<dbReference type="Gene3D" id="3.40.1410.10">
    <property type="entry name" value="Chorismate lyase-like"/>
    <property type="match status" value="1"/>
</dbReference>
<comment type="function">
    <text evidence="4">Removes the pyruvyl group from chorismate, with concomitant aromatization of the ring, to provide 4-hydroxybenzoate (4HB) for the ubiquinone pathway.</text>
</comment>
<dbReference type="RefSeq" id="WP_074754741.1">
    <property type="nucleotide sequence ID" value="NZ_FNCO01000010.1"/>
</dbReference>
<organism evidence="5 6">
    <name type="scientific">Pseudomonas abietaniphila</name>
    <dbReference type="NCBI Taxonomy" id="89065"/>
    <lineage>
        <taxon>Bacteria</taxon>
        <taxon>Pseudomonadati</taxon>
        <taxon>Pseudomonadota</taxon>
        <taxon>Gammaproteobacteria</taxon>
        <taxon>Pseudomonadales</taxon>
        <taxon>Pseudomonadaceae</taxon>
        <taxon>Pseudomonas</taxon>
    </lineage>
</organism>
<evidence type="ECO:0000256" key="2">
    <source>
        <dbReference type="ARBA" id="ARBA00022688"/>
    </source>
</evidence>
<evidence type="ECO:0000256" key="4">
    <source>
        <dbReference type="HAMAP-Rule" id="MF_01632"/>
    </source>
</evidence>
<reference evidence="6" key="1">
    <citation type="submission" date="2016-10" db="EMBL/GenBank/DDBJ databases">
        <authorList>
            <person name="Varghese N."/>
            <person name="Submissions S."/>
        </authorList>
    </citation>
    <scope>NUCLEOTIDE SEQUENCE [LARGE SCALE GENOMIC DNA]</scope>
    <source>
        <strain evidence="6">ATCC 700689</strain>
    </source>
</reference>
<dbReference type="InterPro" id="IPR007440">
    <property type="entry name" value="Chorismate--pyruvate_lyase"/>
</dbReference>
<comment type="caution">
    <text evidence="4">Lacks conserved residue(s) required for the propagation of feature annotation.</text>
</comment>
<evidence type="ECO:0000256" key="3">
    <source>
        <dbReference type="ARBA" id="ARBA00023239"/>
    </source>
</evidence>
<dbReference type="EMBL" id="FNCO01000010">
    <property type="protein sequence ID" value="SDI07907.1"/>
    <property type="molecule type" value="Genomic_DNA"/>
</dbReference>
<dbReference type="AlphaFoldDB" id="A0A1G8HMN8"/>
<name>A0A1G8HMN8_9PSED</name>
<dbReference type="SUPFAM" id="SSF64288">
    <property type="entry name" value="Chorismate lyase-like"/>
    <property type="match status" value="1"/>
</dbReference>
<dbReference type="GO" id="GO:0005829">
    <property type="term" value="C:cytosol"/>
    <property type="evidence" value="ECO:0007669"/>
    <property type="project" value="TreeGrafter"/>
</dbReference>
<keyword evidence="6" id="KW-1185">Reference proteome</keyword>
<evidence type="ECO:0000313" key="6">
    <source>
        <dbReference type="Proteomes" id="UP000182894"/>
    </source>
</evidence>
<sequence length="191" mass="21418">MIQQNPACPTPEWLLRDQLINAPAPVVLEWLFHEDSLTRRLTRLSHDGFSVTPLFEGWQPLRADECAALNLPDGSEGWVREVYLLGHGEKWVFARSVAARAALENDGLHMDELGTRSLGELLFSDRAFARGPLQICQYPSSWLPQADNRAGLWGRRSCFTRGALGILVAEVFLPTVWRAIDAASESAKERH</sequence>
<dbReference type="Pfam" id="PF04345">
    <property type="entry name" value="Chor_lyase"/>
    <property type="match status" value="1"/>
</dbReference>
<comment type="subcellular location">
    <subcellularLocation>
        <location evidence="4">Cytoplasm</location>
    </subcellularLocation>
</comment>
<dbReference type="HAMAP" id="MF_01632">
    <property type="entry name" value="UbiC"/>
    <property type="match status" value="1"/>
</dbReference>
<dbReference type="EC" id="4.1.3.40" evidence="4"/>
<dbReference type="GO" id="GO:0006744">
    <property type="term" value="P:ubiquinone biosynthetic process"/>
    <property type="evidence" value="ECO:0007669"/>
    <property type="project" value="UniProtKB-UniRule"/>
</dbReference>
<keyword evidence="4" id="KW-0670">Pyruvate</keyword>
<comment type="pathway">
    <text evidence="4">Cofactor biosynthesis; ubiquinone biosynthesis.</text>
</comment>
<gene>
    <name evidence="4" type="primary">ubiC</name>
    <name evidence="5" type="ORF">SAMN05216605_110143</name>
</gene>
<feature type="binding site" evidence="4">
    <location>
        <position position="80"/>
    </location>
    <ligand>
        <name>substrate</name>
    </ligand>
</feature>
<evidence type="ECO:0000256" key="1">
    <source>
        <dbReference type="ARBA" id="ARBA00022490"/>
    </source>
</evidence>
<dbReference type="STRING" id="89065.SAMN05216605_110143"/>
<dbReference type="PANTHER" id="PTHR38683:SF1">
    <property type="entry name" value="CHORISMATE PYRUVATE-LYASE"/>
    <property type="match status" value="1"/>
</dbReference>
<comment type="catalytic activity">
    <reaction evidence="4">
        <text>chorismate = 4-hydroxybenzoate + pyruvate</text>
        <dbReference type="Rhea" id="RHEA:16505"/>
        <dbReference type="ChEBI" id="CHEBI:15361"/>
        <dbReference type="ChEBI" id="CHEBI:17879"/>
        <dbReference type="ChEBI" id="CHEBI:29748"/>
        <dbReference type="EC" id="4.1.3.40"/>
    </reaction>
</comment>
<comment type="similarity">
    <text evidence="4">Belongs to the UbiC family.</text>
</comment>
<keyword evidence="2 4" id="KW-0831">Ubiquinone biosynthesis</keyword>
<dbReference type="InterPro" id="IPR028978">
    <property type="entry name" value="Chorismate_lyase_/UTRA_dom_sf"/>
</dbReference>
<dbReference type="GO" id="GO:0042866">
    <property type="term" value="P:pyruvate biosynthetic process"/>
    <property type="evidence" value="ECO:0007669"/>
    <property type="project" value="UniProtKB-UniRule"/>
</dbReference>
<dbReference type="PANTHER" id="PTHR38683">
    <property type="entry name" value="CHORISMATE PYRUVATE-LYASE"/>
    <property type="match status" value="1"/>
</dbReference>
<dbReference type="Proteomes" id="UP000182894">
    <property type="component" value="Unassembled WGS sequence"/>
</dbReference>
<keyword evidence="3 4" id="KW-0456">Lyase</keyword>